<reference evidence="3 4" key="1">
    <citation type="journal article" date="2013" name="Genome Announc.">
        <title>Draft Genome Sequence of the Cellulolytic, Mesophilic, Anaerobic Bacterium Clostridium termitidis Strain CT1112 (DSM 5398).</title>
        <authorList>
            <person name="Lal S."/>
            <person name="Ramachandran U."/>
            <person name="Zhang X."/>
            <person name="Munir R."/>
            <person name="Sparling R."/>
            <person name="Levin D.B."/>
        </authorList>
    </citation>
    <scope>NUCLEOTIDE SEQUENCE [LARGE SCALE GENOMIC DNA]</scope>
    <source>
        <strain evidence="3 4">CT1112</strain>
    </source>
</reference>
<dbReference type="STRING" id="1195236.CTER_5383"/>
<evidence type="ECO:0000313" key="3">
    <source>
        <dbReference type="EMBL" id="EMS69074.1"/>
    </source>
</evidence>
<dbReference type="Pfam" id="PF17389">
    <property type="entry name" value="Bac_rhamnosid6H"/>
    <property type="match status" value="1"/>
</dbReference>
<dbReference type="InterPro" id="IPR008928">
    <property type="entry name" value="6-hairpin_glycosidase_sf"/>
</dbReference>
<organism evidence="3 4">
    <name type="scientific">Ruminiclostridium cellobioparum subsp. termitidis CT1112</name>
    <dbReference type="NCBI Taxonomy" id="1195236"/>
    <lineage>
        <taxon>Bacteria</taxon>
        <taxon>Bacillati</taxon>
        <taxon>Bacillota</taxon>
        <taxon>Clostridia</taxon>
        <taxon>Eubacteriales</taxon>
        <taxon>Oscillospiraceae</taxon>
        <taxon>Ruminiclostridium</taxon>
    </lineage>
</organism>
<sequence length="781" mass="88684">MVDKILQYICPAAEFIWADEEKPSTNSYYLFRREFASEGFHPPFTLHVSAIKKYRLYLNGQLIGQGPPPAAPYANILDSYTVEDFISADRQNCLAAEVQNMNGSQDAFFIAWITDAHNKVLLSSGKEGWHVLRAPMWSCDTQHDRQNSNVSYQEHYDARLCPEGWTLPGFDDSYWNKVKTAAPLPLIKRDIPFLPEEKVYAHSICYVEEALSLENRVRSQDLSVALSLAGKPVENSLVDSPENLLEESGFSCFGSSTAHQTHTFLLDGYYDPCIVIDFGKVMTGYIEFDMEGPGGAMVDVGYAERLVDGHFVNSIETLHCSGRYILRKGRQQFRFFAWESFRFVKLRFRDCFSPITVYSLHALSRTYPYQLRGSFKSGDARLDKLFSICRHTLRLCSNDYIMDTPWREQSQWCGDTCAVLLGGIYACFGDTKLPGKFLHQTGLVQLPHGLIKFTTQSWDNGDWRASTVDYSLWWADALWNHYEYTGDMAWIHRYWPHVCKLAYALADQLDEHGLLGNLPYKAFIDWALIDGVDWMKSYVAGENAFLNAQFYGVADKMIRMAELMNDTHMSGVLQDIRGGIKAAFNSRFFDSEKGCYVDANFNGRLSLRVSEHSNMAAILWGLCTGDEAEAVINHLFVEKKQEFTIAEPFATAFTLRALDLAGHYDLAYKIIHERWCAWMVDKGAASTFEEWGMNGSWRLGYYTSVMRSISHAWSAGPAQFMIQNTIGLQIMEPGCVKIKLKPKDIGTDYRIECPIPQGNIAVKWENGRVTINAPEGVEIIG</sequence>
<dbReference type="PATRIC" id="fig|1195236.3.peg.5517"/>
<dbReference type="InterPro" id="IPR012341">
    <property type="entry name" value="6hp_glycosidase-like_sf"/>
</dbReference>
<proteinExistence type="predicted"/>
<accession>S0FIZ2</accession>
<evidence type="ECO:0000259" key="2">
    <source>
        <dbReference type="Pfam" id="PF17389"/>
    </source>
</evidence>
<dbReference type="PANTHER" id="PTHR34987">
    <property type="entry name" value="C, PUTATIVE (AFU_ORTHOLOGUE AFUA_3G02880)-RELATED"/>
    <property type="match status" value="1"/>
</dbReference>
<dbReference type="Proteomes" id="UP000014155">
    <property type="component" value="Unassembled WGS sequence"/>
</dbReference>
<name>S0FIZ2_RUMCE</name>
<dbReference type="Gene3D" id="2.60.120.260">
    <property type="entry name" value="Galactose-binding domain-like"/>
    <property type="match status" value="2"/>
</dbReference>
<dbReference type="GO" id="GO:0005975">
    <property type="term" value="P:carbohydrate metabolic process"/>
    <property type="evidence" value="ECO:0007669"/>
    <property type="project" value="InterPro"/>
</dbReference>
<protein>
    <submittedName>
        <fullName evidence="3">Glycogen debranching enzyme</fullName>
    </submittedName>
</protein>
<dbReference type="RefSeq" id="WP_004631269.1">
    <property type="nucleotide sequence ID" value="NZ_AORV01000078.1"/>
</dbReference>
<feature type="domain" description="Alpha-L-rhamnosidase concanavalin-like" evidence="1">
    <location>
        <begin position="274"/>
        <end position="347"/>
    </location>
</feature>
<dbReference type="eggNOG" id="COG3408">
    <property type="taxonomic scope" value="Bacteria"/>
</dbReference>
<dbReference type="PANTHER" id="PTHR34987:SF4">
    <property type="entry name" value="ALPHA-L-RHAMNOSIDASE C-TERMINAL DOMAIN-CONTAINING PROTEIN"/>
    <property type="match status" value="1"/>
</dbReference>
<keyword evidence="4" id="KW-1185">Reference proteome</keyword>
<feature type="domain" description="Alpha-L-rhamnosidase six-hairpin glycosidase" evidence="2">
    <location>
        <begin position="373"/>
        <end position="724"/>
    </location>
</feature>
<dbReference type="Gene3D" id="2.60.420.10">
    <property type="entry name" value="Maltose phosphorylase, domain 3"/>
    <property type="match status" value="1"/>
</dbReference>
<comment type="caution">
    <text evidence="3">The sequence shown here is derived from an EMBL/GenBank/DDBJ whole genome shotgun (WGS) entry which is preliminary data.</text>
</comment>
<dbReference type="Gene3D" id="1.50.10.10">
    <property type="match status" value="1"/>
</dbReference>
<dbReference type="SUPFAM" id="SSF48208">
    <property type="entry name" value="Six-hairpin glycosidases"/>
    <property type="match status" value="1"/>
</dbReference>
<dbReference type="InterPro" id="IPR008902">
    <property type="entry name" value="Rhamnosid_concanavalin"/>
</dbReference>
<evidence type="ECO:0000259" key="1">
    <source>
        <dbReference type="Pfam" id="PF05592"/>
    </source>
</evidence>
<dbReference type="InterPro" id="IPR035396">
    <property type="entry name" value="Bac_rhamnosid6H"/>
</dbReference>
<dbReference type="AlphaFoldDB" id="S0FIZ2"/>
<gene>
    <name evidence="3" type="ORF">CTER_5383</name>
</gene>
<evidence type="ECO:0000313" key="4">
    <source>
        <dbReference type="Proteomes" id="UP000014155"/>
    </source>
</evidence>
<dbReference type="Pfam" id="PF05592">
    <property type="entry name" value="Bac_rhamnosid"/>
    <property type="match status" value="1"/>
</dbReference>
<dbReference type="EMBL" id="AORV01000078">
    <property type="protein sequence ID" value="EMS69074.1"/>
    <property type="molecule type" value="Genomic_DNA"/>
</dbReference>